<protein>
    <submittedName>
        <fullName evidence="10">LutB/LldF family L-lactate oxidation iron-sulfur protein</fullName>
    </submittedName>
</protein>
<dbReference type="PANTHER" id="PTHR47153">
    <property type="entry name" value="LACTATE UTILIZATION PROTEIN B"/>
    <property type="match status" value="1"/>
</dbReference>
<dbReference type="InterPro" id="IPR017900">
    <property type="entry name" value="4Fe4S_Fe_S_CS"/>
</dbReference>
<evidence type="ECO:0000256" key="5">
    <source>
        <dbReference type="ARBA" id="ARBA00022982"/>
    </source>
</evidence>
<dbReference type="Gene3D" id="1.10.1060.10">
    <property type="entry name" value="Alpha-helical ferredoxin"/>
    <property type="match status" value="1"/>
</dbReference>
<keyword evidence="3" id="KW-0479">Metal-binding</keyword>
<sequence>MSSTFLGMPAAPPRSPYGTGNLRGERKFPAAAHDELRDEQLRRNLGKATRTIRGKRLDVTAELPDWERLRDAGSAIKTDTMNRLPELLQELERKVTEHGGTVHWARDGVEANEIVTRLVQETGSDEVIKVKSMATQEIGLNEHLTSRGITAYETDLAELIVQLADDKPSHILVPAIHRNREEIREIFRAAIPGVDPELDSVPAHLAAAARAYLREKFMTTQVAVSGANFGIAETGTLSVVESEGNGRMCLTLPRTLITVMGIEKVLPRYQDLEVFLQLLPRSSTGERMNPYTSMWTGVTPGDGPQEFHLVLLDNGRTAALADEVGRDALNCIRCSACLNVCPVYERAGGHAYGSTYPGPIGAVLTPQLAGMHAAKDDPNSSLPYASTLCGACFDACPVKIDIPSLLVELRHQHTEQSGTTAEKLAMKAAAQVMKRPRLYTAAQKAAGAGRVVAGRDGRISHLPPPFAGWTDSRDIPAPPKQTFRAWLASAEGAAELRAAAEEGARKPGHDGEQVGPGRNGTHVSPGRDAEQVGPGRDGTHVSPGHDGEHVSPGRDDEDGDQG</sequence>
<comment type="caution">
    <text evidence="10">The sequence shown here is derived from an EMBL/GenBank/DDBJ whole genome shotgun (WGS) entry which is preliminary data.</text>
</comment>
<evidence type="ECO:0000256" key="3">
    <source>
        <dbReference type="ARBA" id="ARBA00022723"/>
    </source>
</evidence>
<dbReference type="InterPro" id="IPR017896">
    <property type="entry name" value="4Fe4S_Fe-S-bd"/>
</dbReference>
<feature type="domain" description="4Fe-4S ferredoxin-type" evidence="9">
    <location>
        <begin position="322"/>
        <end position="343"/>
    </location>
</feature>
<gene>
    <name evidence="10" type="ORF">QIS99_04445</name>
</gene>
<name>A0ABT6RM14_9ACTN</name>
<evidence type="ECO:0000256" key="1">
    <source>
        <dbReference type="ARBA" id="ARBA00022448"/>
    </source>
</evidence>
<evidence type="ECO:0000256" key="4">
    <source>
        <dbReference type="ARBA" id="ARBA00022737"/>
    </source>
</evidence>
<dbReference type="Pfam" id="PF11870">
    <property type="entry name" value="LutB_C"/>
    <property type="match status" value="1"/>
</dbReference>
<feature type="compositionally biased region" description="Basic and acidic residues" evidence="8">
    <location>
        <begin position="498"/>
        <end position="512"/>
    </location>
</feature>
<organism evidence="10 11">
    <name type="scientific">Streptomyces solicavernae</name>
    <dbReference type="NCBI Taxonomy" id="3043614"/>
    <lineage>
        <taxon>Bacteria</taxon>
        <taxon>Bacillati</taxon>
        <taxon>Actinomycetota</taxon>
        <taxon>Actinomycetes</taxon>
        <taxon>Kitasatosporales</taxon>
        <taxon>Streptomycetaceae</taxon>
        <taxon>Streptomyces</taxon>
    </lineage>
</organism>
<dbReference type="SUPFAM" id="SSF100950">
    <property type="entry name" value="NagB/RpiA/CoA transferase-like"/>
    <property type="match status" value="1"/>
</dbReference>
<dbReference type="RefSeq" id="WP_282510560.1">
    <property type="nucleotide sequence ID" value="NZ_JASCIR010000002.1"/>
</dbReference>
<dbReference type="Pfam" id="PF02589">
    <property type="entry name" value="LUD_dom"/>
    <property type="match status" value="1"/>
</dbReference>
<evidence type="ECO:0000313" key="11">
    <source>
        <dbReference type="Proteomes" id="UP001224661"/>
    </source>
</evidence>
<keyword evidence="6" id="KW-0408">Iron</keyword>
<dbReference type="NCBIfam" id="TIGR00273">
    <property type="entry name" value="LutB/LldF family L-lactate oxidation iron-sulfur protein"/>
    <property type="match status" value="1"/>
</dbReference>
<dbReference type="Pfam" id="PF13183">
    <property type="entry name" value="Fer4_8"/>
    <property type="match status" value="1"/>
</dbReference>
<dbReference type="EMBL" id="JASCIR010000002">
    <property type="protein sequence ID" value="MDI3385467.1"/>
    <property type="molecule type" value="Genomic_DNA"/>
</dbReference>
<dbReference type="InterPro" id="IPR024185">
    <property type="entry name" value="FTHF_cligase-like_sf"/>
</dbReference>
<evidence type="ECO:0000256" key="6">
    <source>
        <dbReference type="ARBA" id="ARBA00023004"/>
    </source>
</evidence>
<feature type="compositionally biased region" description="Basic and acidic residues" evidence="8">
    <location>
        <begin position="537"/>
        <end position="554"/>
    </location>
</feature>
<dbReference type="PROSITE" id="PS51379">
    <property type="entry name" value="4FE4S_FER_2"/>
    <property type="match status" value="1"/>
</dbReference>
<evidence type="ECO:0000256" key="7">
    <source>
        <dbReference type="ARBA" id="ARBA00023014"/>
    </source>
</evidence>
<keyword evidence="7" id="KW-0411">Iron-sulfur</keyword>
<dbReference type="Proteomes" id="UP001224661">
    <property type="component" value="Unassembled WGS sequence"/>
</dbReference>
<keyword evidence="2" id="KW-0004">4Fe-4S</keyword>
<evidence type="ECO:0000313" key="10">
    <source>
        <dbReference type="EMBL" id="MDI3385467.1"/>
    </source>
</evidence>
<dbReference type="PANTHER" id="PTHR47153:SF2">
    <property type="entry name" value="LACTATE UTILIZATION PROTEIN B"/>
    <property type="match status" value="1"/>
</dbReference>
<keyword evidence="1" id="KW-0813">Transport</keyword>
<evidence type="ECO:0000256" key="8">
    <source>
        <dbReference type="SAM" id="MobiDB-lite"/>
    </source>
</evidence>
<accession>A0ABT6RM14</accession>
<dbReference type="InterPro" id="IPR009051">
    <property type="entry name" value="Helical_ferredxn"/>
</dbReference>
<keyword evidence="4" id="KW-0677">Repeat</keyword>
<dbReference type="InterPro" id="IPR037171">
    <property type="entry name" value="NagB/RpiA_transferase-like"/>
</dbReference>
<dbReference type="Gene3D" id="3.40.50.10420">
    <property type="entry name" value="NagB/RpiA/CoA transferase-like"/>
    <property type="match status" value="1"/>
</dbReference>
<proteinExistence type="predicted"/>
<keyword evidence="11" id="KW-1185">Reference proteome</keyword>
<dbReference type="SUPFAM" id="SSF54862">
    <property type="entry name" value="4Fe-4S ferredoxins"/>
    <property type="match status" value="1"/>
</dbReference>
<feature type="region of interest" description="Disordered" evidence="8">
    <location>
        <begin position="1"/>
        <end position="24"/>
    </location>
</feature>
<dbReference type="InterPro" id="IPR003741">
    <property type="entry name" value="LUD_dom"/>
</dbReference>
<reference evidence="10 11" key="1">
    <citation type="submission" date="2023-05" db="EMBL/GenBank/DDBJ databases">
        <title>Draft genome sequence of Streptomyces sp. B-S-A8 isolated from a cave soil in Thailand.</title>
        <authorList>
            <person name="Chamroensaksri N."/>
            <person name="Muangham S."/>
        </authorList>
    </citation>
    <scope>NUCLEOTIDE SEQUENCE [LARGE SCALE GENOMIC DNA]</scope>
    <source>
        <strain evidence="10 11">B-S-A8</strain>
    </source>
</reference>
<dbReference type="PROSITE" id="PS00198">
    <property type="entry name" value="4FE4S_FER_1"/>
    <property type="match status" value="1"/>
</dbReference>
<dbReference type="InterPro" id="IPR004452">
    <property type="entry name" value="LutB/LldF"/>
</dbReference>
<evidence type="ECO:0000259" key="9">
    <source>
        <dbReference type="PROSITE" id="PS51379"/>
    </source>
</evidence>
<dbReference type="InterPro" id="IPR024569">
    <property type="entry name" value="LutB_C"/>
</dbReference>
<feature type="region of interest" description="Disordered" evidence="8">
    <location>
        <begin position="496"/>
        <end position="562"/>
    </location>
</feature>
<keyword evidence="5" id="KW-0249">Electron transport</keyword>
<evidence type="ECO:0000256" key="2">
    <source>
        <dbReference type="ARBA" id="ARBA00022485"/>
    </source>
</evidence>